<sequence length="291" mass="33772">MLKIYRIIAFRFASSRHFSFQGSGKHLVIDGQQRLKSLHYFATGLINGKEFFLSGLETKFNGKTYKTLDDADRARLDDAVIHATVFKQDLPEGEINSVYEVFERINTGGIKLSPQEIRSCICHGDFNNYIHKLNDNEKWRALYGPRSKRLKDIELILRFMAFYEKGDEYSSPMKHFLNNYMKEKRNFTEEKTKELAEVFTSTIDYIIECLGNRAFRPDRSLNTAVFDSVAVSIAKKIIAPKRQKPDRELVKSAYSELLKNTRFIEGYIRSTADDENVKKRMEEAEKAFANL</sequence>
<feature type="domain" description="GmrSD restriction endonucleases N-terminal" evidence="1">
    <location>
        <begin position="23"/>
        <end position="119"/>
    </location>
</feature>
<dbReference type="EMBL" id="VJMG01000048">
    <property type="protein sequence ID" value="TRL36849.1"/>
    <property type="molecule type" value="Genomic_DNA"/>
</dbReference>
<evidence type="ECO:0000313" key="2">
    <source>
        <dbReference type="EMBL" id="TRL36849.1"/>
    </source>
</evidence>
<dbReference type="PANTHER" id="PTHR39639">
    <property type="entry name" value="CHROMOSOME 16, WHOLE GENOME SHOTGUN SEQUENCE"/>
    <property type="match status" value="1"/>
</dbReference>
<reference evidence="2 3" key="1">
    <citation type="submission" date="2019-07" db="EMBL/GenBank/DDBJ databases">
        <title>Ln-dependent methylotrophs.</title>
        <authorList>
            <person name="Tani A."/>
        </authorList>
    </citation>
    <scope>NUCLEOTIDE SEQUENCE [LARGE SCALE GENOMIC DNA]</scope>
    <source>
        <strain evidence="2 3">SM12</strain>
    </source>
</reference>
<dbReference type="Pfam" id="PF03235">
    <property type="entry name" value="GmrSD_N"/>
    <property type="match status" value="1"/>
</dbReference>
<dbReference type="RefSeq" id="WP_143126388.1">
    <property type="nucleotide sequence ID" value="NZ_VJMG01000048.1"/>
</dbReference>
<name>A0A549T4P0_9HYPH</name>
<evidence type="ECO:0000259" key="1">
    <source>
        <dbReference type="Pfam" id="PF03235"/>
    </source>
</evidence>
<protein>
    <submittedName>
        <fullName evidence="2">DUF262 domain-containing protein</fullName>
    </submittedName>
</protein>
<keyword evidence="3" id="KW-1185">Reference proteome</keyword>
<comment type="caution">
    <text evidence="2">The sequence shown here is derived from an EMBL/GenBank/DDBJ whole genome shotgun (WGS) entry which is preliminary data.</text>
</comment>
<organism evidence="2 3">
    <name type="scientific">Rhizobium straminoryzae</name>
    <dbReference type="NCBI Taxonomy" id="1387186"/>
    <lineage>
        <taxon>Bacteria</taxon>
        <taxon>Pseudomonadati</taxon>
        <taxon>Pseudomonadota</taxon>
        <taxon>Alphaproteobacteria</taxon>
        <taxon>Hyphomicrobiales</taxon>
        <taxon>Rhizobiaceae</taxon>
        <taxon>Rhizobium/Agrobacterium group</taxon>
        <taxon>Rhizobium</taxon>
    </lineage>
</organism>
<dbReference type="InterPro" id="IPR004919">
    <property type="entry name" value="GmrSD_N"/>
</dbReference>
<evidence type="ECO:0000313" key="3">
    <source>
        <dbReference type="Proteomes" id="UP000316801"/>
    </source>
</evidence>
<dbReference type="PANTHER" id="PTHR39639:SF1">
    <property type="entry name" value="DUF262 DOMAIN-CONTAINING PROTEIN"/>
    <property type="match status" value="1"/>
</dbReference>
<proteinExistence type="predicted"/>
<gene>
    <name evidence="2" type="ORF">FNA46_16905</name>
</gene>
<dbReference type="AlphaFoldDB" id="A0A549T4P0"/>
<accession>A0A549T4P0</accession>
<dbReference type="Proteomes" id="UP000316801">
    <property type="component" value="Unassembled WGS sequence"/>
</dbReference>